<dbReference type="RefSeq" id="WP_229821070.1">
    <property type="nucleotide sequence ID" value="NZ_BMQK01000006.1"/>
</dbReference>
<organism evidence="1 2">
    <name type="scientific">Streptomyces ruber</name>
    <dbReference type="NCBI Taxonomy" id="83378"/>
    <lineage>
        <taxon>Bacteria</taxon>
        <taxon>Bacillati</taxon>
        <taxon>Actinomycetota</taxon>
        <taxon>Actinomycetes</taxon>
        <taxon>Kitasatosporales</taxon>
        <taxon>Streptomycetaceae</taxon>
        <taxon>Streptomyces</taxon>
    </lineage>
</organism>
<comment type="caution">
    <text evidence="1">The sequence shown here is derived from an EMBL/GenBank/DDBJ whole genome shotgun (WGS) entry which is preliminary data.</text>
</comment>
<dbReference type="Proteomes" id="UP000620156">
    <property type="component" value="Unassembled WGS sequence"/>
</dbReference>
<evidence type="ECO:0000313" key="1">
    <source>
        <dbReference type="EMBL" id="GGQ60932.1"/>
    </source>
</evidence>
<sequence length="119" mass="12399">MLLTKAQGRAVMDLTTAETVGTVTACTVAASPARVSGLRLKTRGRGHHVLDWSEMYSFGPDAVTVDGAGRIRDEKNIDPGDPAHSFHDPIGKPVLTETAPRAPCAASISTSGQVASVIC</sequence>
<reference evidence="1" key="1">
    <citation type="journal article" date="2014" name="Int. J. Syst. Evol. Microbiol.">
        <title>Complete genome sequence of Corynebacterium casei LMG S-19264T (=DSM 44701T), isolated from a smear-ripened cheese.</title>
        <authorList>
            <consortium name="US DOE Joint Genome Institute (JGI-PGF)"/>
            <person name="Walter F."/>
            <person name="Albersmeier A."/>
            <person name="Kalinowski J."/>
            <person name="Ruckert C."/>
        </authorList>
    </citation>
    <scope>NUCLEOTIDE SEQUENCE</scope>
    <source>
        <strain evidence="1">JCM 3131</strain>
    </source>
</reference>
<gene>
    <name evidence="1" type="ORF">GCM10010145_33830</name>
</gene>
<evidence type="ECO:0000313" key="2">
    <source>
        <dbReference type="Proteomes" id="UP000620156"/>
    </source>
</evidence>
<keyword evidence="2" id="KW-1185">Reference proteome</keyword>
<name>A0A918BDJ2_9ACTN</name>
<proteinExistence type="predicted"/>
<accession>A0A918BDJ2</accession>
<dbReference type="AlphaFoldDB" id="A0A918BDJ2"/>
<reference evidence="1" key="2">
    <citation type="submission" date="2020-09" db="EMBL/GenBank/DDBJ databases">
        <authorList>
            <person name="Sun Q."/>
            <person name="Ohkuma M."/>
        </authorList>
    </citation>
    <scope>NUCLEOTIDE SEQUENCE</scope>
    <source>
        <strain evidence="1">JCM 3131</strain>
    </source>
</reference>
<protein>
    <submittedName>
        <fullName evidence="1">Uncharacterized protein</fullName>
    </submittedName>
</protein>
<dbReference type="EMBL" id="BMQK01000006">
    <property type="protein sequence ID" value="GGQ60932.1"/>
    <property type="molecule type" value="Genomic_DNA"/>
</dbReference>